<evidence type="ECO:0000313" key="2">
    <source>
        <dbReference type="EMBL" id="PYI23722.1"/>
    </source>
</evidence>
<dbReference type="GO" id="GO:0015031">
    <property type="term" value="P:protein transport"/>
    <property type="evidence" value="ECO:0007669"/>
    <property type="project" value="TreeGrafter"/>
</dbReference>
<dbReference type="PANTHER" id="PTHR28199:SF1">
    <property type="entry name" value="PROCESSING OF GAS1 AND ALP PROTEIN 2"/>
    <property type="match status" value="1"/>
</dbReference>
<protein>
    <recommendedName>
        <fullName evidence="4">Trafficking PGA2-domain-containing protein</fullName>
    </recommendedName>
</protein>
<dbReference type="OMA" id="FFGQLYT"/>
<evidence type="ECO:0000256" key="1">
    <source>
        <dbReference type="SAM" id="MobiDB-lite"/>
    </source>
</evidence>
<dbReference type="EMBL" id="KZ825104">
    <property type="protein sequence ID" value="PYI23722.1"/>
    <property type="molecule type" value="Genomic_DNA"/>
</dbReference>
<gene>
    <name evidence="2" type="ORF">BO99DRAFT_398773</name>
</gene>
<proteinExistence type="predicted"/>
<dbReference type="AlphaFoldDB" id="A0A2V5HMB5"/>
<name>A0A2V5HMB5_ASPV1</name>
<dbReference type="Pfam" id="PF07543">
    <property type="entry name" value="PGA2"/>
    <property type="match status" value="2"/>
</dbReference>
<evidence type="ECO:0008006" key="4">
    <source>
        <dbReference type="Google" id="ProtNLM"/>
    </source>
</evidence>
<feature type="region of interest" description="Disordered" evidence="1">
    <location>
        <begin position="166"/>
        <end position="222"/>
    </location>
</feature>
<dbReference type="Proteomes" id="UP000249829">
    <property type="component" value="Unassembled WGS sequence"/>
</dbReference>
<organism evidence="2 3">
    <name type="scientific">Aspergillus violaceofuscus (strain CBS 115571)</name>
    <dbReference type="NCBI Taxonomy" id="1450538"/>
    <lineage>
        <taxon>Eukaryota</taxon>
        <taxon>Fungi</taxon>
        <taxon>Dikarya</taxon>
        <taxon>Ascomycota</taxon>
        <taxon>Pezizomycotina</taxon>
        <taxon>Eurotiomycetes</taxon>
        <taxon>Eurotiomycetidae</taxon>
        <taxon>Eurotiales</taxon>
        <taxon>Aspergillaceae</taxon>
        <taxon>Aspergillus</taxon>
    </lineage>
</organism>
<feature type="compositionally biased region" description="Acidic residues" evidence="1">
    <location>
        <begin position="202"/>
        <end position="215"/>
    </location>
</feature>
<feature type="compositionally biased region" description="Basic and acidic residues" evidence="1">
    <location>
        <begin position="186"/>
        <end position="201"/>
    </location>
</feature>
<dbReference type="InterPro" id="IPR011431">
    <property type="entry name" value="Trafficking_Pga2"/>
</dbReference>
<feature type="compositionally biased region" description="Basic residues" evidence="1">
    <location>
        <begin position="176"/>
        <end position="185"/>
    </location>
</feature>
<dbReference type="STRING" id="1450538.A0A2V5HMB5"/>
<keyword evidence="3" id="KW-1185">Reference proteome</keyword>
<sequence length="222" mass="24191">MSTPTPDPGAVALDALTDFFTQLYSVAETVVTRFITNLHGSFANVSMGRWTKVILSVVGYLIIRPYIEAWFKKMHEKDRKKHMEKKRAQEAAAGGGAAGKGEKKKARMSANALRGGGRVLGEVENTDDEIEDEDDTAAAAAATATATATATGSAATSTVTQEDFATASGVPEWGKNARKRQKKYQKSLEKEAEKQTQKLSEEEIMELLDWSEDEAEGVKKEE</sequence>
<evidence type="ECO:0000313" key="3">
    <source>
        <dbReference type="Proteomes" id="UP000249829"/>
    </source>
</evidence>
<reference evidence="2 3" key="1">
    <citation type="submission" date="2018-02" db="EMBL/GenBank/DDBJ databases">
        <title>The genomes of Aspergillus section Nigri reveals drivers in fungal speciation.</title>
        <authorList>
            <consortium name="DOE Joint Genome Institute"/>
            <person name="Vesth T.C."/>
            <person name="Nybo J."/>
            <person name="Theobald S."/>
            <person name="Brandl J."/>
            <person name="Frisvad J.C."/>
            <person name="Nielsen K.F."/>
            <person name="Lyhne E.K."/>
            <person name="Kogle M.E."/>
            <person name="Kuo A."/>
            <person name="Riley R."/>
            <person name="Clum A."/>
            <person name="Nolan M."/>
            <person name="Lipzen A."/>
            <person name="Salamov A."/>
            <person name="Henrissat B."/>
            <person name="Wiebenga A."/>
            <person name="De vries R.P."/>
            <person name="Grigoriev I.V."/>
            <person name="Mortensen U.H."/>
            <person name="Andersen M.R."/>
            <person name="Baker S.E."/>
        </authorList>
    </citation>
    <scope>NUCLEOTIDE SEQUENCE [LARGE SCALE GENOMIC DNA]</scope>
    <source>
        <strain evidence="2 3">CBS 115571</strain>
    </source>
</reference>
<dbReference type="PANTHER" id="PTHR28199">
    <property type="entry name" value="PROCESSING OF GAS1 AND ALP PROTEIN 2"/>
    <property type="match status" value="1"/>
</dbReference>
<feature type="region of interest" description="Disordered" evidence="1">
    <location>
        <begin position="80"/>
        <end position="136"/>
    </location>
</feature>
<accession>A0A2V5HMB5</accession>
<feature type="compositionally biased region" description="Acidic residues" evidence="1">
    <location>
        <begin position="124"/>
        <end position="136"/>
    </location>
</feature>